<protein>
    <submittedName>
        <fullName evidence="1">Uncharacterized protein</fullName>
    </submittedName>
</protein>
<evidence type="ECO:0000313" key="2">
    <source>
        <dbReference type="Proteomes" id="UP000046176"/>
    </source>
</evidence>
<dbReference type="AlphaFoldDB" id="A0A0T7FSA8"/>
<dbReference type="GO" id="GO:0005576">
    <property type="term" value="C:extracellular region"/>
    <property type="evidence" value="ECO:0007669"/>
    <property type="project" value="TreeGrafter"/>
</dbReference>
<reference evidence="1 2" key="1">
    <citation type="submission" date="2014-08" db="EMBL/GenBank/DDBJ databases">
        <authorList>
            <person name="Chen Y.-H."/>
        </authorList>
    </citation>
    <scope>NUCLEOTIDE SEQUENCE [LARGE SCALE GENOMIC DNA]</scope>
</reference>
<dbReference type="InterPro" id="IPR017160">
    <property type="entry name" value="UCP037256"/>
</dbReference>
<dbReference type="PANTHER" id="PTHR37549:SF1">
    <property type="entry name" value="LIPOPROTEIN LPRI"/>
    <property type="match status" value="1"/>
</dbReference>
<dbReference type="EMBL" id="CCRH01000011">
    <property type="protein sequence ID" value="CDZ37881.1"/>
    <property type="molecule type" value="Genomic_DNA"/>
</dbReference>
<dbReference type="Proteomes" id="UP000046176">
    <property type="component" value="Unassembled WGS sequence"/>
</dbReference>
<name>A0A0T7FSA8_NEOGA</name>
<dbReference type="PANTHER" id="PTHR37549">
    <property type="entry name" value="LIPOPROTEIN LPRI"/>
    <property type="match status" value="1"/>
</dbReference>
<organism evidence="1 2">
    <name type="scientific">Neorhizobium galegae bv. officinalis</name>
    <dbReference type="NCBI Taxonomy" id="323656"/>
    <lineage>
        <taxon>Bacteria</taxon>
        <taxon>Pseudomonadati</taxon>
        <taxon>Pseudomonadota</taxon>
        <taxon>Alphaproteobacteria</taxon>
        <taxon>Hyphomicrobiales</taxon>
        <taxon>Rhizobiaceae</taxon>
        <taxon>Rhizobium/Agrobacterium group</taxon>
        <taxon>Neorhizobium</taxon>
    </lineage>
</organism>
<gene>
    <name evidence="1" type="ORF">NGAL_HAMBI1145_40870</name>
</gene>
<accession>A0A0T7FSA8</accession>
<dbReference type="PIRSF" id="PIRSF037256">
    <property type="entry name" value="UCP037256"/>
    <property type="match status" value="1"/>
</dbReference>
<sequence>MRRFTIAVAITIGMPSLLGLPLSGLPRTAAAASFDCERADLAADEKVICDTRTLNDADVKMVTTFDILTSLMAMGNRGKLQDEQSAWLKRRQACGEDVECLRAAYGERLKQLDEAYKNLNRPL</sequence>
<evidence type="ECO:0000313" key="1">
    <source>
        <dbReference type="EMBL" id="CDZ37881.1"/>
    </source>
</evidence>
<proteinExistence type="predicted"/>
<dbReference type="InterPro" id="IPR052755">
    <property type="entry name" value="Lysozyme_Inhibitor_LprI"/>
</dbReference>